<accession>A0A517VMR5</accession>
<dbReference type="KEGG" id="gax:Pan161_59700"/>
<protein>
    <submittedName>
        <fullName evidence="1">Uncharacterized protein</fullName>
    </submittedName>
</protein>
<proteinExistence type="predicted"/>
<sequence length="264" mass="30030">MFNSKDTPGKQALDRFLDINDTDIKYEILRRLMVTSPEDEKRKDYTFTFQMALRKIASQGKQAEFWDIMNEVCNEVYQNPFIYQDLLSSIESPSDVKQNVHCPKCGRLWRIRSQQAVAVCKFGRCINCLKVSKVDYFPESLLVFDINEGETRPRLRHNTPEMLDRVFQPMSQVKSRSAVDIEEASSLMNQFRAFNAAGLDDRSKRQRLDEAASVIGYRPEDLDTLVCPEVPMNRMGAAPANQAASGGCGLWLVHPGLCGSFLDT</sequence>
<reference evidence="1 2" key="1">
    <citation type="submission" date="2019-02" db="EMBL/GenBank/DDBJ databases">
        <title>Deep-cultivation of Planctomycetes and their phenomic and genomic characterization uncovers novel biology.</title>
        <authorList>
            <person name="Wiegand S."/>
            <person name="Jogler M."/>
            <person name="Boedeker C."/>
            <person name="Pinto D."/>
            <person name="Vollmers J."/>
            <person name="Rivas-Marin E."/>
            <person name="Kohn T."/>
            <person name="Peeters S.H."/>
            <person name="Heuer A."/>
            <person name="Rast P."/>
            <person name="Oberbeckmann S."/>
            <person name="Bunk B."/>
            <person name="Jeske O."/>
            <person name="Meyerdierks A."/>
            <person name="Storesund J.E."/>
            <person name="Kallscheuer N."/>
            <person name="Luecker S."/>
            <person name="Lage O.M."/>
            <person name="Pohl T."/>
            <person name="Merkel B.J."/>
            <person name="Hornburger P."/>
            <person name="Mueller R.-W."/>
            <person name="Bruemmer F."/>
            <person name="Labrenz M."/>
            <person name="Spormann A.M."/>
            <person name="Op den Camp H."/>
            <person name="Overmann J."/>
            <person name="Amann R."/>
            <person name="Jetten M.S.M."/>
            <person name="Mascher T."/>
            <person name="Medema M.H."/>
            <person name="Devos D.P."/>
            <person name="Kaster A.-K."/>
            <person name="Ovreas L."/>
            <person name="Rohde M."/>
            <person name="Galperin M.Y."/>
            <person name="Jogler C."/>
        </authorList>
    </citation>
    <scope>NUCLEOTIDE SEQUENCE [LARGE SCALE GENOMIC DNA]</scope>
    <source>
        <strain evidence="1 2">Pan161</strain>
    </source>
</reference>
<dbReference type="AlphaFoldDB" id="A0A517VMR5"/>
<keyword evidence="2" id="KW-1185">Reference proteome</keyword>
<dbReference type="EMBL" id="CP036343">
    <property type="protein sequence ID" value="QDT94275.1"/>
    <property type="molecule type" value="Genomic_DNA"/>
</dbReference>
<evidence type="ECO:0000313" key="2">
    <source>
        <dbReference type="Proteomes" id="UP000316855"/>
    </source>
</evidence>
<gene>
    <name evidence="1" type="ORF">Pan161_59700</name>
</gene>
<name>A0A517VMR5_9PLAN</name>
<organism evidence="1 2">
    <name type="scientific">Gimesia algae</name>
    <dbReference type="NCBI Taxonomy" id="2527971"/>
    <lineage>
        <taxon>Bacteria</taxon>
        <taxon>Pseudomonadati</taxon>
        <taxon>Planctomycetota</taxon>
        <taxon>Planctomycetia</taxon>
        <taxon>Planctomycetales</taxon>
        <taxon>Planctomycetaceae</taxon>
        <taxon>Gimesia</taxon>
    </lineage>
</organism>
<evidence type="ECO:0000313" key="1">
    <source>
        <dbReference type="EMBL" id="QDT94275.1"/>
    </source>
</evidence>
<dbReference type="Proteomes" id="UP000316855">
    <property type="component" value="Chromosome"/>
</dbReference>